<dbReference type="AlphaFoldDB" id="A0A0M0K8Q4"/>
<comment type="caution">
    <text evidence="1">The sequence shown here is derived from an EMBL/GenBank/DDBJ whole genome shotgun (WGS) entry which is preliminary data.</text>
</comment>
<dbReference type="Proteomes" id="UP000037460">
    <property type="component" value="Unassembled WGS sequence"/>
</dbReference>
<dbReference type="EMBL" id="JWZX01000946">
    <property type="protein sequence ID" value="KOO35210.1"/>
    <property type="molecule type" value="Genomic_DNA"/>
</dbReference>
<gene>
    <name evidence="1" type="ORF">Ctob_016556</name>
</gene>
<protein>
    <submittedName>
        <fullName evidence="1">Uncharacterized protein</fullName>
    </submittedName>
</protein>
<feature type="non-terminal residue" evidence="1">
    <location>
        <position position="349"/>
    </location>
</feature>
<proteinExistence type="predicted"/>
<sequence>MAYGTTYRLVYSFDTVTDKCSLWVNPTSEASTRIMTANPIAADTTISAVAFRQTNSTPPWAISIRNLIVSTTFAEACPPPPPPSPSQFRANLGALIGVNMNYITIRVSADSAPGSTIVQATVIVPDLPASQSVMSVLNGNPSDFTGALQAQFRANLASLLGVKVNGITIRVTAGSTILLVSIIVPSLDSAQASTSALQGNTAQLSASLGVTITSVSNVGTSSQVFDTVTDKCSLWVNPTSEASTRIMTVNPVAADTTISAVAFRQTNSTPPWAISIRNLIVSTTFAEACPPPPPPSPSFRANLGALIGVNMTDITIRVSADSAAGSTIVQATMIVPDLPASQSVMSVLN</sequence>
<accession>A0A0M0K8Q4</accession>
<reference evidence="2" key="1">
    <citation type="journal article" date="2015" name="PLoS Genet.">
        <title>Genome Sequence and Transcriptome Analyses of Chrysochromulina tobin: Metabolic Tools for Enhanced Algal Fitness in the Prominent Order Prymnesiales (Haptophyceae).</title>
        <authorList>
            <person name="Hovde B.T."/>
            <person name="Deodato C.R."/>
            <person name="Hunsperger H.M."/>
            <person name="Ryken S.A."/>
            <person name="Yost W."/>
            <person name="Jha R.K."/>
            <person name="Patterson J."/>
            <person name="Monnat R.J. Jr."/>
            <person name="Barlow S.B."/>
            <person name="Starkenburg S.R."/>
            <person name="Cattolico R.A."/>
        </authorList>
    </citation>
    <scope>NUCLEOTIDE SEQUENCE</scope>
    <source>
        <strain evidence="2">CCMP291</strain>
    </source>
</reference>
<name>A0A0M0K8Q4_9EUKA</name>
<evidence type="ECO:0000313" key="1">
    <source>
        <dbReference type="EMBL" id="KOO35210.1"/>
    </source>
</evidence>
<keyword evidence="2" id="KW-1185">Reference proteome</keyword>
<evidence type="ECO:0000313" key="2">
    <source>
        <dbReference type="Proteomes" id="UP000037460"/>
    </source>
</evidence>
<organism evidence="1 2">
    <name type="scientific">Chrysochromulina tobinii</name>
    <dbReference type="NCBI Taxonomy" id="1460289"/>
    <lineage>
        <taxon>Eukaryota</taxon>
        <taxon>Haptista</taxon>
        <taxon>Haptophyta</taxon>
        <taxon>Prymnesiophyceae</taxon>
        <taxon>Prymnesiales</taxon>
        <taxon>Chrysochromulinaceae</taxon>
        <taxon>Chrysochromulina</taxon>
    </lineage>
</organism>